<dbReference type="AlphaFoldDB" id="A0A7W4UIM3"/>
<keyword evidence="1" id="KW-1133">Transmembrane helix</keyword>
<protein>
    <submittedName>
        <fullName evidence="2">Uncharacterized protein</fullName>
    </submittedName>
</protein>
<keyword evidence="1" id="KW-0812">Transmembrane</keyword>
<dbReference type="Proteomes" id="UP000518206">
    <property type="component" value="Unassembled WGS sequence"/>
</dbReference>
<accession>A0A7W4UIM3</accession>
<proteinExistence type="predicted"/>
<gene>
    <name evidence="2" type="ORF">FHR80_003797</name>
</gene>
<evidence type="ECO:0000313" key="2">
    <source>
        <dbReference type="EMBL" id="MBB2924861.1"/>
    </source>
</evidence>
<evidence type="ECO:0000313" key="3">
    <source>
        <dbReference type="Proteomes" id="UP000518206"/>
    </source>
</evidence>
<dbReference type="EMBL" id="JACHVX010000006">
    <property type="protein sequence ID" value="MBB2924861.1"/>
    <property type="molecule type" value="Genomic_DNA"/>
</dbReference>
<organism evidence="2 3">
    <name type="scientific">Cellulomonas cellasea</name>
    <dbReference type="NCBI Taxonomy" id="43670"/>
    <lineage>
        <taxon>Bacteria</taxon>
        <taxon>Bacillati</taxon>
        <taxon>Actinomycetota</taxon>
        <taxon>Actinomycetes</taxon>
        <taxon>Micrococcales</taxon>
        <taxon>Cellulomonadaceae</taxon>
        <taxon>Cellulomonas</taxon>
    </lineage>
</organism>
<sequence length="35" mass="3668">MTSAASLGLEGWLWAGATAVVVVLLVLGVTRKNRK</sequence>
<keyword evidence="1" id="KW-0472">Membrane</keyword>
<evidence type="ECO:0000256" key="1">
    <source>
        <dbReference type="SAM" id="Phobius"/>
    </source>
</evidence>
<comment type="caution">
    <text evidence="2">The sequence shown here is derived from an EMBL/GenBank/DDBJ whole genome shotgun (WGS) entry which is preliminary data.</text>
</comment>
<reference evidence="2 3" key="2">
    <citation type="submission" date="2020-08" db="EMBL/GenBank/DDBJ databases">
        <authorList>
            <person name="Partida-Martinez L."/>
            <person name="Huntemann M."/>
            <person name="Clum A."/>
            <person name="Wang J."/>
            <person name="Palaniappan K."/>
            <person name="Ritter S."/>
            <person name="Chen I.-M."/>
            <person name="Stamatis D."/>
            <person name="Reddy T."/>
            <person name="O'Malley R."/>
            <person name="Daum C."/>
            <person name="Shapiro N."/>
            <person name="Ivanova N."/>
            <person name="Kyrpides N."/>
            <person name="Woyke T."/>
        </authorList>
    </citation>
    <scope>NUCLEOTIDE SEQUENCE [LARGE SCALE GENOMIC DNA]</scope>
    <source>
        <strain evidence="2 3">RAS26</strain>
    </source>
</reference>
<name>A0A7W4UIM3_9CELL</name>
<reference evidence="2 3" key="1">
    <citation type="submission" date="2020-08" db="EMBL/GenBank/DDBJ databases">
        <title>The Agave Microbiome: Exploring the role of microbial communities in plant adaptations to desert environments.</title>
        <authorList>
            <person name="Partida-Martinez L.P."/>
        </authorList>
    </citation>
    <scope>NUCLEOTIDE SEQUENCE [LARGE SCALE GENOMIC DNA]</scope>
    <source>
        <strain evidence="2 3">RAS26</strain>
    </source>
</reference>
<feature type="transmembrane region" description="Helical" evidence="1">
    <location>
        <begin position="12"/>
        <end position="30"/>
    </location>
</feature>